<feature type="binding site" evidence="11">
    <location>
        <position position="125"/>
    </location>
    <ligand>
        <name>ATP</name>
        <dbReference type="ChEBI" id="CHEBI:30616"/>
    </ligand>
</feature>
<dbReference type="RefSeq" id="WP_254739409.1">
    <property type="nucleotide sequence ID" value="NZ_JANCLU010000004.1"/>
</dbReference>
<comment type="pathway">
    <text evidence="3 11">Cofactor biosynthesis; thiamine diphosphate biosynthesis; 4-methyl-5-(2-phosphoethyl)-thiazole from 5-(2-hydroxyethyl)-4-methylthiazole: step 1/1.</text>
</comment>
<organism evidence="12 13">
    <name type="scientific">Alsobacter ponti</name>
    <dbReference type="NCBI Taxonomy" id="2962936"/>
    <lineage>
        <taxon>Bacteria</taxon>
        <taxon>Pseudomonadati</taxon>
        <taxon>Pseudomonadota</taxon>
        <taxon>Alphaproteobacteria</taxon>
        <taxon>Hyphomicrobiales</taxon>
        <taxon>Alsobacteraceae</taxon>
        <taxon>Alsobacter</taxon>
    </lineage>
</organism>
<dbReference type="Gene3D" id="3.40.1190.20">
    <property type="match status" value="1"/>
</dbReference>
<feature type="binding site" evidence="11">
    <location>
        <position position="199"/>
    </location>
    <ligand>
        <name>substrate</name>
    </ligand>
</feature>
<accession>A0ABT1L8Z8</accession>
<feature type="binding site" evidence="11">
    <location>
        <position position="50"/>
    </location>
    <ligand>
        <name>substrate</name>
    </ligand>
</feature>
<evidence type="ECO:0000256" key="5">
    <source>
        <dbReference type="ARBA" id="ARBA00022723"/>
    </source>
</evidence>
<dbReference type="Proteomes" id="UP001205890">
    <property type="component" value="Unassembled WGS sequence"/>
</dbReference>
<comment type="similarity">
    <text evidence="11">Belongs to the Thz kinase family.</text>
</comment>
<dbReference type="PRINTS" id="PR01099">
    <property type="entry name" value="HYETHTZKNASE"/>
</dbReference>
<dbReference type="NCBIfam" id="TIGR00694">
    <property type="entry name" value="thiM"/>
    <property type="match status" value="1"/>
</dbReference>
<comment type="function">
    <text evidence="11">Catalyzes the phosphorylation of the hydroxyl group of 4-methyl-5-beta-hydroxyethylthiazole (THZ).</text>
</comment>
<keyword evidence="6 11" id="KW-0547">Nucleotide-binding</keyword>
<sequence length="270" mass="27273">MTATAPHQPDVAAALAAVRRVRPLVHCITNDVVMNSTANALLALGASPVMAHAPEEAAGIAAGAAALVVNLGTPTRWRAEAMRLATAAARAGGIPWVMDPVGVGSSPWRHDLARELAGARPTVIRGNAREILSLAWGETDGAGVDSEAGVSEAAREAARALAQEQGCVVAVTGFVDFVSDGERELHVHNGHPLMARVTGTGCMLGAVLAACLGAGAPPFDAAVAALVLFGLAGERAGAGDVGPGTFQVRLFDALAALGPDDLARDARIAP</sequence>
<evidence type="ECO:0000256" key="6">
    <source>
        <dbReference type="ARBA" id="ARBA00022741"/>
    </source>
</evidence>
<evidence type="ECO:0000256" key="2">
    <source>
        <dbReference type="ARBA" id="ARBA00001946"/>
    </source>
</evidence>
<proteinExistence type="inferred from homology"/>
<keyword evidence="13" id="KW-1185">Reference proteome</keyword>
<evidence type="ECO:0000256" key="3">
    <source>
        <dbReference type="ARBA" id="ARBA00004868"/>
    </source>
</evidence>
<comment type="cofactor">
    <cofactor evidence="2 11">
        <name>Mg(2+)</name>
        <dbReference type="ChEBI" id="CHEBI:18420"/>
    </cofactor>
</comment>
<dbReference type="InterPro" id="IPR029056">
    <property type="entry name" value="Ribokinase-like"/>
</dbReference>
<keyword evidence="4 11" id="KW-0808">Transferase</keyword>
<evidence type="ECO:0000256" key="11">
    <source>
        <dbReference type="HAMAP-Rule" id="MF_00228"/>
    </source>
</evidence>
<dbReference type="CDD" id="cd01170">
    <property type="entry name" value="THZ_kinase"/>
    <property type="match status" value="1"/>
</dbReference>
<evidence type="ECO:0000256" key="1">
    <source>
        <dbReference type="ARBA" id="ARBA00001771"/>
    </source>
</evidence>
<evidence type="ECO:0000256" key="9">
    <source>
        <dbReference type="ARBA" id="ARBA00022842"/>
    </source>
</evidence>
<comment type="catalytic activity">
    <reaction evidence="1 11">
        <text>5-(2-hydroxyethyl)-4-methylthiazole + ATP = 4-methyl-5-(2-phosphooxyethyl)-thiazole + ADP + H(+)</text>
        <dbReference type="Rhea" id="RHEA:24212"/>
        <dbReference type="ChEBI" id="CHEBI:15378"/>
        <dbReference type="ChEBI" id="CHEBI:17957"/>
        <dbReference type="ChEBI" id="CHEBI:30616"/>
        <dbReference type="ChEBI" id="CHEBI:58296"/>
        <dbReference type="ChEBI" id="CHEBI:456216"/>
        <dbReference type="EC" id="2.7.1.50"/>
    </reaction>
</comment>
<keyword evidence="10 11" id="KW-0784">Thiamine biosynthesis</keyword>
<evidence type="ECO:0000256" key="8">
    <source>
        <dbReference type="ARBA" id="ARBA00022840"/>
    </source>
</evidence>
<dbReference type="EC" id="2.7.1.50" evidence="11"/>
<dbReference type="SUPFAM" id="SSF53613">
    <property type="entry name" value="Ribokinase-like"/>
    <property type="match status" value="1"/>
</dbReference>
<evidence type="ECO:0000256" key="4">
    <source>
        <dbReference type="ARBA" id="ARBA00022679"/>
    </source>
</evidence>
<keyword evidence="5 11" id="KW-0479">Metal-binding</keyword>
<evidence type="ECO:0000256" key="7">
    <source>
        <dbReference type="ARBA" id="ARBA00022777"/>
    </source>
</evidence>
<feature type="binding site" evidence="11">
    <location>
        <position position="172"/>
    </location>
    <ligand>
        <name>ATP</name>
        <dbReference type="ChEBI" id="CHEBI:30616"/>
    </ligand>
</feature>
<reference evidence="12 13" key="1">
    <citation type="submission" date="2022-07" db="EMBL/GenBank/DDBJ databases">
        <authorList>
            <person name="Li W.-J."/>
            <person name="Deng Q.-Q."/>
        </authorList>
    </citation>
    <scope>NUCLEOTIDE SEQUENCE [LARGE SCALE GENOMIC DNA]</scope>
    <source>
        <strain evidence="12 13">SYSU M60028</strain>
    </source>
</reference>
<evidence type="ECO:0000256" key="10">
    <source>
        <dbReference type="ARBA" id="ARBA00022977"/>
    </source>
</evidence>
<dbReference type="Pfam" id="PF02110">
    <property type="entry name" value="HK"/>
    <property type="match status" value="1"/>
</dbReference>
<evidence type="ECO:0000313" key="13">
    <source>
        <dbReference type="Proteomes" id="UP001205890"/>
    </source>
</evidence>
<gene>
    <name evidence="11 12" type="primary">thiM</name>
    <name evidence="12" type="ORF">NK718_05495</name>
</gene>
<dbReference type="NCBIfam" id="NF006830">
    <property type="entry name" value="PRK09355.1"/>
    <property type="match status" value="1"/>
</dbReference>
<dbReference type="EMBL" id="JANCLU010000004">
    <property type="protein sequence ID" value="MCP8937962.1"/>
    <property type="molecule type" value="Genomic_DNA"/>
</dbReference>
<keyword evidence="8 11" id="KW-0067">ATP-binding</keyword>
<dbReference type="GO" id="GO:0004417">
    <property type="term" value="F:hydroxyethylthiazole kinase activity"/>
    <property type="evidence" value="ECO:0007669"/>
    <property type="project" value="UniProtKB-EC"/>
</dbReference>
<dbReference type="PIRSF" id="PIRSF000513">
    <property type="entry name" value="Thz_kinase"/>
    <property type="match status" value="1"/>
</dbReference>
<comment type="caution">
    <text evidence="12">The sequence shown here is derived from an EMBL/GenBank/DDBJ whole genome shotgun (WGS) entry which is preliminary data.</text>
</comment>
<evidence type="ECO:0000313" key="12">
    <source>
        <dbReference type="EMBL" id="MCP8937962.1"/>
    </source>
</evidence>
<name>A0ABT1L8Z8_9HYPH</name>
<dbReference type="InterPro" id="IPR000417">
    <property type="entry name" value="Hyethyz_kinase"/>
</dbReference>
<protein>
    <recommendedName>
        <fullName evidence="11">Hydroxyethylthiazole kinase</fullName>
        <ecNumber evidence="11">2.7.1.50</ecNumber>
    </recommendedName>
    <alternativeName>
        <fullName evidence="11">4-methyl-5-beta-hydroxyethylthiazole kinase</fullName>
        <shortName evidence="11">TH kinase</shortName>
        <shortName evidence="11">Thz kinase</shortName>
    </alternativeName>
</protein>
<keyword evidence="9 11" id="KW-0460">Magnesium</keyword>
<keyword evidence="7 11" id="KW-0418">Kinase</keyword>
<dbReference type="HAMAP" id="MF_00228">
    <property type="entry name" value="Thz_kinase"/>
    <property type="match status" value="1"/>
</dbReference>